<protein>
    <submittedName>
        <fullName evidence="2">Uncharacterized protein</fullName>
    </submittedName>
</protein>
<feature type="region of interest" description="Disordered" evidence="1">
    <location>
        <begin position="40"/>
        <end position="68"/>
    </location>
</feature>
<gene>
    <name evidence="2" type="ORF">HannXRQ_Chr15g0473891</name>
</gene>
<accession>A0A251SB23</accession>
<organism evidence="2 3">
    <name type="scientific">Helianthus annuus</name>
    <name type="common">Common sunflower</name>
    <dbReference type="NCBI Taxonomy" id="4232"/>
    <lineage>
        <taxon>Eukaryota</taxon>
        <taxon>Viridiplantae</taxon>
        <taxon>Streptophyta</taxon>
        <taxon>Embryophyta</taxon>
        <taxon>Tracheophyta</taxon>
        <taxon>Spermatophyta</taxon>
        <taxon>Magnoliopsida</taxon>
        <taxon>eudicotyledons</taxon>
        <taxon>Gunneridae</taxon>
        <taxon>Pentapetalae</taxon>
        <taxon>asterids</taxon>
        <taxon>campanulids</taxon>
        <taxon>Asterales</taxon>
        <taxon>Asteraceae</taxon>
        <taxon>Asteroideae</taxon>
        <taxon>Heliantheae alliance</taxon>
        <taxon>Heliantheae</taxon>
        <taxon>Helianthus</taxon>
    </lineage>
</organism>
<dbReference type="Proteomes" id="UP000215914">
    <property type="component" value="Chromosome 15"/>
</dbReference>
<evidence type="ECO:0000256" key="1">
    <source>
        <dbReference type="SAM" id="MobiDB-lite"/>
    </source>
</evidence>
<evidence type="ECO:0000313" key="2">
    <source>
        <dbReference type="EMBL" id="OTF94600.1"/>
    </source>
</evidence>
<sequence length="95" mass="10106">MCSCCDTVQDGVVADPGNTGIHINKGLLALLFQEFISPPPPPLPPQTLQRRPAPYIQPTHPQPPSNVGPLLSHNATNTCWTSQLCSCSTVRSSSA</sequence>
<proteinExistence type="predicted"/>
<dbReference type="InParanoid" id="A0A251SB23"/>
<dbReference type="AlphaFoldDB" id="A0A251SB23"/>
<dbReference type="EMBL" id="CM007904">
    <property type="protein sequence ID" value="OTF94600.1"/>
    <property type="molecule type" value="Genomic_DNA"/>
</dbReference>
<evidence type="ECO:0000313" key="3">
    <source>
        <dbReference type="Proteomes" id="UP000215914"/>
    </source>
</evidence>
<reference evidence="3" key="1">
    <citation type="journal article" date="2017" name="Nature">
        <title>The sunflower genome provides insights into oil metabolism, flowering and Asterid evolution.</title>
        <authorList>
            <person name="Badouin H."/>
            <person name="Gouzy J."/>
            <person name="Grassa C.J."/>
            <person name="Murat F."/>
            <person name="Staton S.E."/>
            <person name="Cottret L."/>
            <person name="Lelandais-Briere C."/>
            <person name="Owens G.L."/>
            <person name="Carrere S."/>
            <person name="Mayjonade B."/>
            <person name="Legrand L."/>
            <person name="Gill N."/>
            <person name="Kane N.C."/>
            <person name="Bowers J.E."/>
            <person name="Hubner S."/>
            <person name="Bellec A."/>
            <person name="Berard A."/>
            <person name="Berges H."/>
            <person name="Blanchet N."/>
            <person name="Boniface M.C."/>
            <person name="Brunel D."/>
            <person name="Catrice O."/>
            <person name="Chaidir N."/>
            <person name="Claudel C."/>
            <person name="Donnadieu C."/>
            <person name="Faraut T."/>
            <person name="Fievet G."/>
            <person name="Helmstetter N."/>
            <person name="King M."/>
            <person name="Knapp S.J."/>
            <person name="Lai Z."/>
            <person name="Le Paslier M.C."/>
            <person name="Lippi Y."/>
            <person name="Lorenzon L."/>
            <person name="Mandel J.R."/>
            <person name="Marage G."/>
            <person name="Marchand G."/>
            <person name="Marquand E."/>
            <person name="Bret-Mestries E."/>
            <person name="Morien E."/>
            <person name="Nambeesan S."/>
            <person name="Nguyen T."/>
            <person name="Pegot-Espagnet P."/>
            <person name="Pouilly N."/>
            <person name="Raftis F."/>
            <person name="Sallet E."/>
            <person name="Schiex T."/>
            <person name="Thomas J."/>
            <person name="Vandecasteele C."/>
            <person name="Vares D."/>
            <person name="Vear F."/>
            <person name="Vautrin S."/>
            <person name="Crespi M."/>
            <person name="Mangin B."/>
            <person name="Burke J.M."/>
            <person name="Salse J."/>
            <person name="Munos S."/>
            <person name="Vincourt P."/>
            <person name="Rieseberg L.H."/>
            <person name="Langlade N.B."/>
        </authorList>
    </citation>
    <scope>NUCLEOTIDE SEQUENCE [LARGE SCALE GENOMIC DNA]</scope>
    <source>
        <strain evidence="3">cv. SF193</strain>
    </source>
</reference>
<keyword evidence="3" id="KW-1185">Reference proteome</keyword>
<name>A0A251SB23_HELAN</name>